<accession>A0ABV8DJ59</accession>
<reference evidence="2" key="1">
    <citation type="journal article" date="2019" name="Int. J. Syst. Evol. Microbiol.">
        <title>The Global Catalogue of Microorganisms (GCM) 10K type strain sequencing project: providing services to taxonomists for standard genome sequencing and annotation.</title>
        <authorList>
            <consortium name="The Broad Institute Genomics Platform"/>
            <consortium name="The Broad Institute Genome Sequencing Center for Infectious Disease"/>
            <person name="Wu L."/>
            <person name="Ma J."/>
        </authorList>
    </citation>
    <scope>NUCLEOTIDE SEQUENCE [LARGE SCALE GENOMIC DNA]</scope>
    <source>
        <strain evidence="2">CCUG 2113</strain>
    </source>
</reference>
<gene>
    <name evidence="1" type="ORF">ACFOW3_28155</name>
</gene>
<organism evidence="1 2">
    <name type="scientific">Acidovorax facilis</name>
    <dbReference type="NCBI Taxonomy" id="12917"/>
    <lineage>
        <taxon>Bacteria</taxon>
        <taxon>Pseudomonadati</taxon>
        <taxon>Pseudomonadota</taxon>
        <taxon>Betaproteobacteria</taxon>
        <taxon>Burkholderiales</taxon>
        <taxon>Comamonadaceae</taxon>
        <taxon>Acidovorax</taxon>
    </lineage>
</organism>
<name>A0ABV8DJ59_9BURK</name>
<comment type="caution">
    <text evidence="1">The sequence shown here is derived from an EMBL/GenBank/DDBJ whole genome shotgun (WGS) entry which is preliminary data.</text>
</comment>
<evidence type="ECO:0000313" key="1">
    <source>
        <dbReference type="EMBL" id="MFC3938498.1"/>
    </source>
</evidence>
<dbReference type="RefSeq" id="WP_055400706.1">
    <property type="nucleotide sequence ID" value="NZ_JAMXAX010000113.1"/>
</dbReference>
<proteinExistence type="predicted"/>
<dbReference type="Proteomes" id="UP001595693">
    <property type="component" value="Unassembled WGS sequence"/>
</dbReference>
<keyword evidence="2" id="KW-1185">Reference proteome</keyword>
<dbReference type="EMBL" id="JBHSAJ010000181">
    <property type="protein sequence ID" value="MFC3938498.1"/>
    <property type="molecule type" value="Genomic_DNA"/>
</dbReference>
<sequence>MVSYFIEEYRPGELGELRSFQTDEKGLTKALLERAALARDSHGKRYAHQRRLTRDSLISAHEALRAKLGRLQKAGSFDEVWDLVRDATSEVAGIGELYHYDTALRIAAACRHAPEDVCLHAGTRIGAKRLGIRTDRERVLMSELPTELHRLQAHEVESFLCIFKNQLGAATQRRA</sequence>
<evidence type="ECO:0000313" key="2">
    <source>
        <dbReference type="Proteomes" id="UP001595693"/>
    </source>
</evidence>
<protein>
    <submittedName>
        <fullName evidence="1">Uncharacterized protein</fullName>
    </submittedName>
</protein>